<protein>
    <submittedName>
        <fullName evidence="2">Uncharacterized protein</fullName>
    </submittedName>
</protein>
<feature type="compositionally biased region" description="Polar residues" evidence="1">
    <location>
        <begin position="91"/>
        <end position="102"/>
    </location>
</feature>
<dbReference type="AlphaFoldDB" id="W2GLV4"/>
<accession>W2GLV4</accession>
<dbReference type="EMBL" id="KI673727">
    <property type="protein sequence ID" value="ETL36634.1"/>
    <property type="molecule type" value="Genomic_DNA"/>
</dbReference>
<proteinExistence type="predicted"/>
<gene>
    <name evidence="2" type="ORF">L915_11503</name>
    <name evidence="3" type="ORF">L916_11419</name>
</gene>
<name>W2GLV4_PHYNI</name>
<dbReference type="EMBL" id="KI687042">
    <property type="protein sequence ID" value="ETK83241.1"/>
    <property type="molecule type" value="Genomic_DNA"/>
</dbReference>
<reference evidence="3" key="2">
    <citation type="submission" date="2013-11" db="EMBL/GenBank/DDBJ databases">
        <title>The Genome Sequence of Phytophthora parasitica CJ05E6.</title>
        <authorList>
            <consortium name="The Broad Institute Genomics Platform"/>
            <person name="Russ C."/>
            <person name="Tyler B."/>
            <person name="Panabieres F."/>
            <person name="Shan W."/>
            <person name="Tripathy S."/>
            <person name="Grunwald N."/>
            <person name="Machado M."/>
            <person name="Johnson C.S."/>
            <person name="Arredondo F."/>
            <person name="Hong C."/>
            <person name="Coffey M."/>
            <person name="Young S.K."/>
            <person name="Zeng Q."/>
            <person name="Gargeya S."/>
            <person name="Fitzgerald M."/>
            <person name="Abouelleil A."/>
            <person name="Alvarado L."/>
            <person name="Chapman S.B."/>
            <person name="Gainer-Dewar J."/>
            <person name="Goldberg J."/>
            <person name="Griggs A."/>
            <person name="Gujja S."/>
            <person name="Hansen M."/>
            <person name="Howarth C."/>
            <person name="Imamovic A."/>
            <person name="Ireland A."/>
            <person name="Larimer J."/>
            <person name="McCowan C."/>
            <person name="Murphy C."/>
            <person name="Pearson M."/>
            <person name="Poon T.W."/>
            <person name="Priest M."/>
            <person name="Roberts A."/>
            <person name="Saif S."/>
            <person name="Shea T."/>
            <person name="Sykes S."/>
            <person name="Wortman J."/>
            <person name="Nusbaum C."/>
            <person name="Birren B."/>
        </authorList>
    </citation>
    <scope>NUCLEOTIDE SEQUENCE [LARGE SCALE GENOMIC DNA]</scope>
    <source>
        <strain evidence="3">CJ05E6</strain>
    </source>
</reference>
<feature type="region of interest" description="Disordered" evidence="1">
    <location>
        <begin position="1"/>
        <end position="51"/>
    </location>
</feature>
<reference evidence="2" key="1">
    <citation type="submission" date="2013-11" db="EMBL/GenBank/DDBJ databases">
        <title>The Genome Sequence of Phytophthora parasitica CJ02B3.</title>
        <authorList>
            <consortium name="The Broad Institute Genomics Platform"/>
            <person name="Russ C."/>
            <person name="Tyler B."/>
            <person name="Panabieres F."/>
            <person name="Shan W."/>
            <person name="Tripathy S."/>
            <person name="Grunwald N."/>
            <person name="Machado M."/>
            <person name="Johnson C.S."/>
            <person name="Arredondo F."/>
            <person name="Hong C."/>
            <person name="Coffey M."/>
            <person name="Young S.K."/>
            <person name="Zeng Q."/>
            <person name="Gargeya S."/>
            <person name="Fitzgerald M."/>
            <person name="Abouelleil A."/>
            <person name="Alvarado L."/>
            <person name="Chapman S.B."/>
            <person name="Gainer-Dewar J."/>
            <person name="Goldberg J."/>
            <person name="Griggs A."/>
            <person name="Gujja S."/>
            <person name="Hansen M."/>
            <person name="Howarth C."/>
            <person name="Imamovic A."/>
            <person name="Ireland A."/>
            <person name="Larimer J."/>
            <person name="McCowan C."/>
            <person name="Murphy C."/>
            <person name="Pearson M."/>
            <person name="Poon T.W."/>
            <person name="Priest M."/>
            <person name="Roberts A."/>
            <person name="Saif S."/>
            <person name="Shea T."/>
            <person name="Sykes S."/>
            <person name="Wortman J."/>
            <person name="Nusbaum C."/>
            <person name="Birren B."/>
        </authorList>
    </citation>
    <scope>NUCLEOTIDE SEQUENCE [LARGE SCALE GENOMIC DNA]</scope>
    <source>
        <strain evidence="2">CJ02B3</strain>
    </source>
</reference>
<sequence length="102" mass="11492">FSSRRSRRTSTHDDYDSPDRSGSNNHQHYRAQGCSGGIRTSRTVRQNDIHAEDRYRPVVQCRGPRRNLLVRARHQVHRLVVHPASGGDSTGEPTTNSTLSCP</sequence>
<evidence type="ECO:0000313" key="3">
    <source>
        <dbReference type="EMBL" id="ETL36634.1"/>
    </source>
</evidence>
<feature type="non-terminal residue" evidence="2">
    <location>
        <position position="1"/>
    </location>
</feature>
<evidence type="ECO:0000313" key="2">
    <source>
        <dbReference type="EMBL" id="ETK83241.1"/>
    </source>
</evidence>
<evidence type="ECO:0000256" key="1">
    <source>
        <dbReference type="SAM" id="MobiDB-lite"/>
    </source>
</evidence>
<dbReference type="Proteomes" id="UP000053864">
    <property type="component" value="Unassembled WGS sequence"/>
</dbReference>
<dbReference type="Proteomes" id="UP000053236">
    <property type="component" value="Unassembled WGS sequence"/>
</dbReference>
<feature type="region of interest" description="Disordered" evidence="1">
    <location>
        <begin position="81"/>
        <end position="102"/>
    </location>
</feature>
<organism evidence="2">
    <name type="scientific">Phytophthora nicotianae</name>
    <name type="common">Potato buckeye rot agent</name>
    <name type="synonym">Phytophthora parasitica</name>
    <dbReference type="NCBI Taxonomy" id="4792"/>
    <lineage>
        <taxon>Eukaryota</taxon>
        <taxon>Sar</taxon>
        <taxon>Stramenopiles</taxon>
        <taxon>Oomycota</taxon>
        <taxon>Peronosporomycetes</taxon>
        <taxon>Peronosporales</taxon>
        <taxon>Peronosporaceae</taxon>
        <taxon>Phytophthora</taxon>
    </lineage>
</organism>
<feature type="compositionally biased region" description="Basic and acidic residues" evidence="1">
    <location>
        <begin position="10"/>
        <end position="19"/>
    </location>
</feature>